<proteinExistence type="predicted"/>
<protein>
    <submittedName>
        <fullName evidence="1">Uncharacterized protein</fullName>
    </submittedName>
</protein>
<dbReference type="Proteomes" id="UP001156903">
    <property type="component" value="Unassembled WGS sequence"/>
</dbReference>
<keyword evidence="2" id="KW-1185">Reference proteome</keyword>
<evidence type="ECO:0000313" key="1">
    <source>
        <dbReference type="EMBL" id="GLS13606.1"/>
    </source>
</evidence>
<sequence>MIVLGYIGNHASDDIAARIGWAAVRAAQKGATWRRVTHVEAVLAGTGRHCAIGSSSLRDGGVRIKPDANLTPANWVAVNVPHWDTEAAIDWFTAHSGEPYDTRGALATVLWFLPHHRGSWFCNEAVAAAHGVIDPHRLTPAAFFALALSQPGARICTAEFFAVDEPGAPRLTLQKGLALA</sequence>
<reference evidence="2" key="1">
    <citation type="journal article" date="2019" name="Int. J. Syst. Evol. Microbiol.">
        <title>The Global Catalogue of Microorganisms (GCM) 10K type strain sequencing project: providing services to taxonomists for standard genome sequencing and annotation.</title>
        <authorList>
            <consortium name="The Broad Institute Genomics Platform"/>
            <consortium name="The Broad Institute Genome Sequencing Center for Infectious Disease"/>
            <person name="Wu L."/>
            <person name="Ma J."/>
        </authorList>
    </citation>
    <scope>NUCLEOTIDE SEQUENCE [LARGE SCALE GENOMIC DNA]</scope>
    <source>
        <strain evidence="2">NBRC 109341</strain>
    </source>
</reference>
<dbReference type="RefSeq" id="WP_284306953.1">
    <property type="nucleotide sequence ID" value="NZ_BSPB01000005.1"/>
</dbReference>
<gene>
    <name evidence="1" type="ORF">GCM10007935_10360</name>
</gene>
<name>A0ABQ6C039_9BURK</name>
<organism evidence="1 2">
    <name type="scientific">Hydrogenophaga electricum</name>
    <dbReference type="NCBI Taxonomy" id="1230953"/>
    <lineage>
        <taxon>Bacteria</taxon>
        <taxon>Pseudomonadati</taxon>
        <taxon>Pseudomonadota</taxon>
        <taxon>Betaproteobacteria</taxon>
        <taxon>Burkholderiales</taxon>
        <taxon>Comamonadaceae</taxon>
        <taxon>Hydrogenophaga</taxon>
    </lineage>
</organism>
<comment type="caution">
    <text evidence="1">The sequence shown here is derived from an EMBL/GenBank/DDBJ whole genome shotgun (WGS) entry which is preliminary data.</text>
</comment>
<evidence type="ECO:0000313" key="2">
    <source>
        <dbReference type="Proteomes" id="UP001156903"/>
    </source>
</evidence>
<dbReference type="EMBL" id="BSPB01000005">
    <property type="protein sequence ID" value="GLS13606.1"/>
    <property type="molecule type" value="Genomic_DNA"/>
</dbReference>
<accession>A0ABQ6C039</accession>